<dbReference type="Gene3D" id="2.40.30.170">
    <property type="match status" value="1"/>
</dbReference>
<dbReference type="Gene3D" id="2.40.420.20">
    <property type="match status" value="1"/>
</dbReference>
<dbReference type="GO" id="GO:0015562">
    <property type="term" value="F:efflux transmembrane transporter activity"/>
    <property type="evidence" value="ECO:0007669"/>
    <property type="project" value="TreeGrafter"/>
</dbReference>
<keyword evidence="4" id="KW-0997">Cell inner membrane</keyword>
<feature type="domain" description="Multidrug resistance protein MdtA-like barrel-sandwich hybrid" evidence="7">
    <location>
        <begin position="66"/>
        <end position="206"/>
    </location>
</feature>
<comment type="subcellular location">
    <subcellularLocation>
        <location evidence="1">Cell membrane</location>
    </subcellularLocation>
</comment>
<dbReference type="Pfam" id="PF25917">
    <property type="entry name" value="BSH_RND"/>
    <property type="match status" value="1"/>
</dbReference>
<keyword evidence="5" id="KW-0472">Membrane</keyword>
<dbReference type="InterPro" id="IPR006143">
    <property type="entry name" value="RND_pump_MFP"/>
</dbReference>
<dbReference type="Pfam" id="PF25876">
    <property type="entry name" value="HH_MFP_RND"/>
    <property type="match status" value="1"/>
</dbReference>
<dbReference type="Gene3D" id="1.10.287.470">
    <property type="entry name" value="Helix hairpin bin"/>
    <property type="match status" value="1"/>
</dbReference>
<dbReference type="PANTHER" id="PTHR30469">
    <property type="entry name" value="MULTIDRUG RESISTANCE PROTEIN MDTA"/>
    <property type="match status" value="1"/>
</dbReference>
<dbReference type="Gene3D" id="2.40.50.100">
    <property type="match status" value="1"/>
</dbReference>
<sequence length="369" mass="41167">MRRFFSSAIILLFCTVFLFLTACKGRDSFSKKSKSVPAVPVKVGTAVQKDVPVELRAIGNVEAYSTVSLKSRVDGQLSAVYFQEGRDVKKGELLFLIDPRPFEEAVRQVEANLVRDTVQAENARIDVQRYDELFKEELVSKQQYDKVRTNYEALKAIVKADKAALENARLQLQYCYLRSPIDGRIGSILVHQGNMIRANDTVMAVINQISPIYVSFSVPEQELIRIKKAMSAKKLKTEAIIQGSETYSTLGELVFMNNAVDPSTGTIMLKAAFPNKDKMLWPGQFVNVSLTLGIQRNAIVIPHQAVQTGQEGQHVFIVRSDNTVELRPVVTGMRYNQEIVIEKGIQAGEVVVTDGQIRLVSGAKIEIKK</sequence>
<dbReference type="GO" id="GO:1990281">
    <property type="term" value="C:efflux pump complex"/>
    <property type="evidence" value="ECO:0007669"/>
    <property type="project" value="TreeGrafter"/>
</dbReference>
<evidence type="ECO:0000256" key="5">
    <source>
        <dbReference type="ARBA" id="ARBA00023136"/>
    </source>
</evidence>
<dbReference type="NCBIfam" id="TIGR01730">
    <property type="entry name" value="RND_mfp"/>
    <property type="match status" value="1"/>
</dbReference>
<dbReference type="InterPro" id="IPR058625">
    <property type="entry name" value="MdtA-like_BSH"/>
</dbReference>
<dbReference type="FunFam" id="2.40.420.20:FF:000001">
    <property type="entry name" value="Efflux RND transporter periplasmic adaptor subunit"/>
    <property type="match status" value="1"/>
</dbReference>
<protein>
    <submittedName>
        <fullName evidence="10">Efflux RND transporter periplasmic adaptor subunit</fullName>
    </submittedName>
</protein>
<organism evidence="10">
    <name type="scientific">hot springs metagenome</name>
    <dbReference type="NCBI Taxonomy" id="433727"/>
    <lineage>
        <taxon>unclassified sequences</taxon>
        <taxon>metagenomes</taxon>
        <taxon>ecological metagenomes</taxon>
    </lineage>
</organism>
<dbReference type="SUPFAM" id="SSF111369">
    <property type="entry name" value="HlyD-like secretion proteins"/>
    <property type="match status" value="1"/>
</dbReference>
<proteinExistence type="predicted"/>
<evidence type="ECO:0000259" key="9">
    <source>
        <dbReference type="Pfam" id="PF25967"/>
    </source>
</evidence>
<dbReference type="Pfam" id="PF25967">
    <property type="entry name" value="RND-MFP_C"/>
    <property type="match status" value="1"/>
</dbReference>
<accession>A0A5J4L390</accession>
<evidence type="ECO:0000259" key="7">
    <source>
        <dbReference type="Pfam" id="PF25917"/>
    </source>
</evidence>
<evidence type="ECO:0000256" key="4">
    <source>
        <dbReference type="ARBA" id="ARBA00022519"/>
    </source>
</evidence>
<dbReference type="PANTHER" id="PTHR30469:SF36">
    <property type="entry name" value="BLL3903 PROTEIN"/>
    <property type="match status" value="1"/>
</dbReference>
<gene>
    <name evidence="10" type="ORF">A45J_1902</name>
</gene>
<keyword evidence="3" id="KW-1003">Cell membrane</keyword>
<evidence type="ECO:0000256" key="3">
    <source>
        <dbReference type="ARBA" id="ARBA00022475"/>
    </source>
</evidence>
<dbReference type="GO" id="GO:0030313">
    <property type="term" value="C:cell envelope"/>
    <property type="evidence" value="ECO:0007669"/>
    <property type="project" value="UniProtKB-SubCell"/>
</dbReference>
<comment type="caution">
    <text evidence="10">The sequence shown here is derived from an EMBL/GenBank/DDBJ whole genome shotgun (WGS) entry which is preliminary data.</text>
</comment>
<evidence type="ECO:0000313" key="10">
    <source>
        <dbReference type="EMBL" id="GER94143.1"/>
    </source>
</evidence>
<dbReference type="InterPro" id="IPR058626">
    <property type="entry name" value="MdtA-like_b-barrel"/>
</dbReference>
<evidence type="ECO:0000256" key="1">
    <source>
        <dbReference type="ARBA" id="ARBA00004236"/>
    </source>
</evidence>
<feature type="domain" description="Multidrug resistance protein MdtA-like alpha-helical hairpin" evidence="6">
    <location>
        <begin position="107"/>
        <end position="174"/>
    </location>
</feature>
<dbReference type="AlphaFoldDB" id="A0A5J4L390"/>
<dbReference type="EMBL" id="BLAB01000001">
    <property type="protein sequence ID" value="GER94143.1"/>
    <property type="molecule type" value="Genomic_DNA"/>
</dbReference>
<evidence type="ECO:0000259" key="6">
    <source>
        <dbReference type="Pfam" id="PF25876"/>
    </source>
</evidence>
<dbReference type="InterPro" id="IPR058624">
    <property type="entry name" value="MdtA-like_HH"/>
</dbReference>
<feature type="domain" description="Multidrug resistance protein MdtA-like C-terminal permuted SH3" evidence="9">
    <location>
        <begin position="297"/>
        <end position="355"/>
    </location>
</feature>
<keyword evidence="2" id="KW-0813">Transport</keyword>
<feature type="domain" description="Multidrug resistance protein MdtA-like beta-barrel" evidence="8">
    <location>
        <begin position="211"/>
        <end position="293"/>
    </location>
</feature>
<name>A0A5J4L390_9ZZZZ</name>
<evidence type="ECO:0000256" key="2">
    <source>
        <dbReference type="ARBA" id="ARBA00022448"/>
    </source>
</evidence>
<dbReference type="PROSITE" id="PS51257">
    <property type="entry name" value="PROKAR_LIPOPROTEIN"/>
    <property type="match status" value="1"/>
</dbReference>
<dbReference type="Pfam" id="PF25944">
    <property type="entry name" value="Beta-barrel_RND"/>
    <property type="match status" value="1"/>
</dbReference>
<dbReference type="InterPro" id="IPR058627">
    <property type="entry name" value="MdtA-like_C"/>
</dbReference>
<reference evidence="10" key="1">
    <citation type="submission" date="2019-10" db="EMBL/GenBank/DDBJ databases">
        <title>Metagenomic sequencing of thiosulfate-disproportionating enrichment culture.</title>
        <authorList>
            <person name="Umezawa K."/>
            <person name="Kojima H."/>
            <person name="Fukui M."/>
        </authorList>
    </citation>
    <scope>NUCLEOTIDE SEQUENCE</scope>
    <source>
        <strain evidence="10">45J</strain>
    </source>
</reference>
<evidence type="ECO:0000259" key="8">
    <source>
        <dbReference type="Pfam" id="PF25944"/>
    </source>
</evidence>